<feature type="non-terminal residue" evidence="3">
    <location>
        <position position="69"/>
    </location>
</feature>
<accession>A0A1X2ITG4</accession>
<evidence type="ECO:0000313" key="3">
    <source>
        <dbReference type="EMBL" id="ORZ22053.1"/>
    </source>
</evidence>
<keyword evidence="2" id="KW-1015">Disulfide bond</keyword>
<evidence type="ECO:0000256" key="1">
    <source>
        <dbReference type="ARBA" id="ARBA00007785"/>
    </source>
</evidence>
<dbReference type="Pfam" id="PF10203">
    <property type="entry name" value="Pet191_N"/>
    <property type="match status" value="1"/>
</dbReference>
<evidence type="ECO:0000313" key="4">
    <source>
        <dbReference type="Proteomes" id="UP000193560"/>
    </source>
</evidence>
<keyword evidence="4" id="KW-1185">Reference proteome</keyword>
<dbReference type="Proteomes" id="UP000193560">
    <property type="component" value="Unassembled WGS sequence"/>
</dbReference>
<name>A0A1X2ITG4_9FUNG</name>
<dbReference type="STRING" id="90262.A0A1X2ITG4"/>
<gene>
    <name evidence="3" type="ORF">BCR42DRAFT_288087</name>
</gene>
<organism evidence="3 4">
    <name type="scientific">Absidia repens</name>
    <dbReference type="NCBI Taxonomy" id="90262"/>
    <lineage>
        <taxon>Eukaryota</taxon>
        <taxon>Fungi</taxon>
        <taxon>Fungi incertae sedis</taxon>
        <taxon>Mucoromycota</taxon>
        <taxon>Mucoromycotina</taxon>
        <taxon>Mucoromycetes</taxon>
        <taxon>Mucorales</taxon>
        <taxon>Cunninghamellaceae</taxon>
        <taxon>Absidia</taxon>
    </lineage>
</organism>
<dbReference type="InterPro" id="IPR018793">
    <property type="entry name" value="Cyt_c_oxidase_assmbl_Pet191"/>
</dbReference>
<dbReference type="GO" id="GO:0033617">
    <property type="term" value="P:mitochondrial respiratory chain complex IV assembly"/>
    <property type="evidence" value="ECO:0007669"/>
    <property type="project" value="TreeGrafter"/>
</dbReference>
<proteinExistence type="inferred from homology"/>
<dbReference type="AlphaFoldDB" id="A0A1X2ITG4"/>
<evidence type="ECO:0000256" key="2">
    <source>
        <dbReference type="ARBA" id="ARBA00023157"/>
    </source>
</evidence>
<protein>
    <submittedName>
        <fullName evidence="3">Cytochrome c oxidase assembly protein PET191</fullName>
    </submittedName>
</protein>
<reference evidence="3 4" key="1">
    <citation type="submission" date="2016-07" db="EMBL/GenBank/DDBJ databases">
        <title>Pervasive Adenine N6-methylation of Active Genes in Fungi.</title>
        <authorList>
            <consortium name="DOE Joint Genome Institute"/>
            <person name="Mondo S.J."/>
            <person name="Dannebaum R.O."/>
            <person name="Kuo R.C."/>
            <person name="Labutti K."/>
            <person name="Haridas S."/>
            <person name="Kuo A."/>
            <person name="Salamov A."/>
            <person name="Ahrendt S.R."/>
            <person name="Lipzen A."/>
            <person name="Sullivan W."/>
            <person name="Andreopoulos W.B."/>
            <person name="Clum A."/>
            <person name="Lindquist E."/>
            <person name="Daum C."/>
            <person name="Ramamoorthy G.K."/>
            <person name="Gryganskyi A."/>
            <person name="Culley D."/>
            <person name="Magnuson J.K."/>
            <person name="James T.Y."/>
            <person name="O'Malley M.A."/>
            <person name="Stajich J.E."/>
            <person name="Spatafora J.W."/>
            <person name="Visel A."/>
            <person name="Grigoriev I.V."/>
        </authorList>
    </citation>
    <scope>NUCLEOTIDE SEQUENCE [LARGE SCALE GENOMIC DNA]</scope>
    <source>
        <strain evidence="3 4">NRRL 1336</strain>
    </source>
</reference>
<dbReference type="GO" id="GO:0005739">
    <property type="term" value="C:mitochondrion"/>
    <property type="evidence" value="ECO:0007669"/>
    <property type="project" value="TreeGrafter"/>
</dbReference>
<dbReference type="EMBL" id="MCGE01000004">
    <property type="protein sequence ID" value="ORZ22053.1"/>
    <property type="molecule type" value="Genomic_DNA"/>
</dbReference>
<dbReference type="PANTHER" id="PTHR28627">
    <property type="entry name" value="CYTOCHROME C OXIDASE ASSEMBLY FACTOR 5"/>
    <property type="match status" value="1"/>
</dbReference>
<dbReference type="PANTHER" id="PTHR28627:SF1">
    <property type="entry name" value="CYTOCHROME C OXIDASE ASSEMBLY FACTOR 5"/>
    <property type="match status" value="1"/>
</dbReference>
<sequence length="69" mass="8013">MPSSCQEIRQELIDCMLKSNCVLVKGNTVSECFKKEHENDVPTECQSIKRSYADCRRGMLDPRMRFRGN</sequence>
<comment type="similarity">
    <text evidence="1">Belongs to the PET191 family.</text>
</comment>
<comment type="caution">
    <text evidence="3">The sequence shown here is derived from an EMBL/GenBank/DDBJ whole genome shotgun (WGS) entry which is preliminary data.</text>
</comment>